<organism evidence="7 8">
    <name type="scientific">Fodinibius salicampi</name>
    <dbReference type="NCBI Taxonomy" id="1920655"/>
    <lineage>
        <taxon>Bacteria</taxon>
        <taxon>Pseudomonadati</taxon>
        <taxon>Balneolota</taxon>
        <taxon>Balneolia</taxon>
        <taxon>Balneolales</taxon>
        <taxon>Balneolaceae</taxon>
        <taxon>Fodinibius</taxon>
    </lineage>
</organism>
<reference evidence="7 8" key="1">
    <citation type="submission" date="2021-11" db="EMBL/GenBank/DDBJ databases">
        <title>Aliifidinibius sp. nov., a new bacterium isolated from saline soil.</title>
        <authorList>
            <person name="Galisteo C."/>
            <person name="De La Haba R."/>
            <person name="Sanchez-Porro C."/>
            <person name="Ventosa A."/>
        </authorList>
    </citation>
    <scope>NUCLEOTIDE SEQUENCE [LARGE SCALE GENOMIC DNA]</scope>
    <source>
        <strain evidence="7 8">KACC 190600</strain>
    </source>
</reference>
<evidence type="ECO:0000256" key="5">
    <source>
        <dbReference type="SAM" id="MobiDB-lite"/>
    </source>
</evidence>
<proteinExistence type="predicted"/>
<dbReference type="EMBL" id="JAJNDC010000001">
    <property type="protein sequence ID" value="MCW9712007.1"/>
    <property type="molecule type" value="Genomic_DNA"/>
</dbReference>
<comment type="cofactor">
    <cofactor evidence="1">
        <name>Zn(2+)</name>
        <dbReference type="ChEBI" id="CHEBI:29105"/>
    </cofactor>
</comment>
<dbReference type="RefSeq" id="WP_265787645.1">
    <property type="nucleotide sequence ID" value="NZ_BAABRS010000001.1"/>
</dbReference>
<keyword evidence="4" id="KW-0862">Zinc</keyword>
<dbReference type="Pfam" id="PF00753">
    <property type="entry name" value="Lactamase_B"/>
    <property type="match status" value="1"/>
</dbReference>
<dbReference type="Proteomes" id="UP001207337">
    <property type="component" value="Unassembled WGS sequence"/>
</dbReference>
<dbReference type="SUPFAM" id="SSF56281">
    <property type="entry name" value="Metallo-hydrolase/oxidoreductase"/>
    <property type="match status" value="1"/>
</dbReference>
<dbReference type="PANTHER" id="PTHR46233:SF3">
    <property type="entry name" value="HYDROXYACYLGLUTATHIONE HYDROLASE GLOC"/>
    <property type="match status" value="1"/>
</dbReference>
<evidence type="ECO:0000256" key="4">
    <source>
        <dbReference type="ARBA" id="ARBA00022833"/>
    </source>
</evidence>
<protein>
    <submittedName>
        <fullName evidence="7">MBL fold metallo-hydrolase</fullName>
    </submittedName>
</protein>
<evidence type="ECO:0000313" key="7">
    <source>
        <dbReference type="EMBL" id="MCW9712007.1"/>
    </source>
</evidence>
<evidence type="ECO:0000256" key="3">
    <source>
        <dbReference type="ARBA" id="ARBA00022801"/>
    </source>
</evidence>
<dbReference type="InterPro" id="IPR051453">
    <property type="entry name" value="MBL_Glyoxalase_II"/>
</dbReference>
<evidence type="ECO:0000259" key="6">
    <source>
        <dbReference type="SMART" id="SM00849"/>
    </source>
</evidence>
<evidence type="ECO:0000256" key="1">
    <source>
        <dbReference type="ARBA" id="ARBA00001947"/>
    </source>
</evidence>
<comment type="caution">
    <text evidence="7">The sequence shown here is derived from an EMBL/GenBank/DDBJ whole genome shotgun (WGS) entry which is preliminary data.</text>
</comment>
<evidence type="ECO:0000256" key="2">
    <source>
        <dbReference type="ARBA" id="ARBA00022723"/>
    </source>
</evidence>
<feature type="domain" description="Metallo-beta-lactamase" evidence="6">
    <location>
        <begin position="12"/>
        <end position="193"/>
    </location>
</feature>
<name>A0ABT3PVY8_9BACT</name>
<accession>A0ABT3PVY8</accession>
<dbReference type="InterPro" id="IPR036866">
    <property type="entry name" value="RibonucZ/Hydroxyglut_hydro"/>
</dbReference>
<dbReference type="PANTHER" id="PTHR46233">
    <property type="entry name" value="HYDROXYACYLGLUTATHIONE HYDROLASE GLOC"/>
    <property type="match status" value="1"/>
</dbReference>
<evidence type="ECO:0000313" key="8">
    <source>
        <dbReference type="Proteomes" id="UP001207337"/>
    </source>
</evidence>
<dbReference type="InterPro" id="IPR001279">
    <property type="entry name" value="Metallo-B-lactamas"/>
</dbReference>
<dbReference type="CDD" id="cd06262">
    <property type="entry name" value="metallo-hydrolase-like_MBL-fold"/>
    <property type="match status" value="1"/>
</dbReference>
<sequence>MEIHRFNVGPFAENSYLLIEGDEGLLVDPGFADQQEFNKVQSIVDRKEVDLNYVLLTHAHVDHALGLHRVLDHYDIPVYLSDKDYYLWNNFESQAQMFGLKARGFDFIPEVLPVSSAWSIANFNFDVRYTPGHSPDHLSLYLPDENIVIAGDALFKEGIGRTDLYKGSMELLKKSIQEKLYTLPDDTTVYPGHGPNTTIGHEKQSNPFVRG</sequence>
<gene>
    <name evidence="7" type="ORF">LQ318_03735</name>
</gene>
<dbReference type="SMART" id="SM00849">
    <property type="entry name" value="Lactamase_B"/>
    <property type="match status" value="1"/>
</dbReference>
<keyword evidence="3" id="KW-0378">Hydrolase</keyword>
<keyword evidence="8" id="KW-1185">Reference proteome</keyword>
<dbReference type="Gene3D" id="3.60.15.10">
    <property type="entry name" value="Ribonuclease Z/Hydroxyacylglutathione hydrolase-like"/>
    <property type="match status" value="1"/>
</dbReference>
<keyword evidence="2" id="KW-0479">Metal-binding</keyword>
<feature type="region of interest" description="Disordered" evidence="5">
    <location>
        <begin position="192"/>
        <end position="211"/>
    </location>
</feature>